<dbReference type="EMBL" id="CAXIEN010000026">
    <property type="protein sequence ID" value="CAL1267173.1"/>
    <property type="molecule type" value="Genomic_DNA"/>
</dbReference>
<reference evidence="1 2" key="1">
    <citation type="submission" date="2024-04" db="EMBL/GenBank/DDBJ databases">
        <authorList>
            <person name="Rising A."/>
            <person name="Reimegard J."/>
            <person name="Sonavane S."/>
            <person name="Akerstrom W."/>
            <person name="Nylinder S."/>
            <person name="Hedman E."/>
            <person name="Kallberg Y."/>
        </authorList>
    </citation>
    <scope>NUCLEOTIDE SEQUENCE [LARGE SCALE GENOMIC DNA]</scope>
</reference>
<keyword evidence="2" id="KW-1185">Reference proteome</keyword>
<dbReference type="Proteomes" id="UP001497382">
    <property type="component" value="Unassembled WGS sequence"/>
</dbReference>
<sequence length="64" mass="7155">MINNFTKLKACSVPAELFGLTVYRLSMVKEESPRSFCAVNGFWRDRVFCSSDLPLSSNKGFSTA</sequence>
<organism evidence="1 2">
    <name type="scientific">Larinioides sclopetarius</name>
    <dbReference type="NCBI Taxonomy" id="280406"/>
    <lineage>
        <taxon>Eukaryota</taxon>
        <taxon>Metazoa</taxon>
        <taxon>Ecdysozoa</taxon>
        <taxon>Arthropoda</taxon>
        <taxon>Chelicerata</taxon>
        <taxon>Arachnida</taxon>
        <taxon>Araneae</taxon>
        <taxon>Araneomorphae</taxon>
        <taxon>Entelegynae</taxon>
        <taxon>Araneoidea</taxon>
        <taxon>Araneidae</taxon>
        <taxon>Larinioides</taxon>
    </lineage>
</organism>
<name>A0AAV1Z765_9ARAC</name>
<dbReference type="AlphaFoldDB" id="A0AAV1Z765"/>
<evidence type="ECO:0000313" key="2">
    <source>
        <dbReference type="Proteomes" id="UP001497382"/>
    </source>
</evidence>
<evidence type="ECO:0000313" key="1">
    <source>
        <dbReference type="EMBL" id="CAL1267173.1"/>
    </source>
</evidence>
<comment type="caution">
    <text evidence="1">The sequence shown here is derived from an EMBL/GenBank/DDBJ whole genome shotgun (WGS) entry which is preliminary data.</text>
</comment>
<feature type="non-terminal residue" evidence="1">
    <location>
        <position position="64"/>
    </location>
</feature>
<gene>
    <name evidence="1" type="ORF">LARSCL_LOCUS3510</name>
</gene>
<proteinExistence type="predicted"/>
<accession>A0AAV1Z765</accession>
<protein>
    <submittedName>
        <fullName evidence="1">Uncharacterized protein</fullName>
    </submittedName>
</protein>